<evidence type="ECO:0000256" key="2">
    <source>
        <dbReference type="ARBA" id="ARBA00007870"/>
    </source>
</evidence>
<feature type="domain" description="Ketopantoate reductase C-terminal" evidence="12">
    <location>
        <begin position="179"/>
        <end position="302"/>
    </location>
</feature>
<evidence type="ECO:0000256" key="8">
    <source>
        <dbReference type="ARBA" id="ARBA00032024"/>
    </source>
</evidence>
<evidence type="ECO:0000259" key="11">
    <source>
        <dbReference type="Pfam" id="PF02558"/>
    </source>
</evidence>
<evidence type="ECO:0000256" key="10">
    <source>
        <dbReference type="RuleBase" id="RU362068"/>
    </source>
</evidence>
<dbReference type="InterPro" id="IPR003710">
    <property type="entry name" value="ApbA"/>
</dbReference>
<sequence>MRILIVGAGATGGYFGGRLLQHGRDVTFLVRERRAAQLAQHGLTIRSATGDADLPAPPTVLAANLQAPYDLILLSCKAYGLEQAMADIAPAVGPDTAILPLLNGMRQLDLLDARFGAQHVLGGQCVIAATLDAQGGVQHLNQSHSLSFGERDGSASKRMQRITRSLADAGFDARPSATILQDMWDKWVFLASLAGITCLMRGSVGDIVAAPGGRAAALTLLEECRVVAERSGHAPGEATMQRARSVLTEAGSSLTASMLRDLQHGHAIEADHVIGDMLARADRRHDEHSLLAVVYAHLKVYEAGRAHASSV</sequence>
<dbReference type="PANTHER" id="PTHR21708">
    <property type="entry name" value="PROBABLE 2-DEHYDROPANTOATE 2-REDUCTASE"/>
    <property type="match status" value="1"/>
</dbReference>
<dbReference type="InterPro" id="IPR013752">
    <property type="entry name" value="KPA_reductase"/>
</dbReference>
<dbReference type="Gene3D" id="3.40.50.720">
    <property type="entry name" value="NAD(P)-binding Rossmann-like Domain"/>
    <property type="match status" value="1"/>
</dbReference>
<dbReference type="InterPro" id="IPR036291">
    <property type="entry name" value="NAD(P)-bd_dom_sf"/>
</dbReference>
<keyword evidence="7 10" id="KW-0560">Oxidoreductase</keyword>
<evidence type="ECO:0000256" key="9">
    <source>
        <dbReference type="ARBA" id="ARBA00048793"/>
    </source>
</evidence>
<dbReference type="EC" id="1.1.1.169" evidence="3 10"/>
<name>A0ABQ2ZWJ3_9GAMM</name>
<evidence type="ECO:0000256" key="4">
    <source>
        <dbReference type="ARBA" id="ARBA00019465"/>
    </source>
</evidence>
<dbReference type="InterPro" id="IPR013328">
    <property type="entry name" value="6PGD_dom2"/>
</dbReference>
<dbReference type="Pfam" id="PF02558">
    <property type="entry name" value="ApbA"/>
    <property type="match status" value="1"/>
</dbReference>
<dbReference type="EMBL" id="BMXT01000001">
    <property type="protein sequence ID" value="GGY24468.1"/>
    <property type="molecule type" value="Genomic_DNA"/>
</dbReference>
<dbReference type="InterPro" id="IPR051402">
    <property type="entry name" value="KPR-Related"/>
</dbReference>
<dbReference type="Gene3D" id="1.10.1040.10">
    <property type="entry name" value="N-(1-d-carboxylethyl)-l-norvaline Dehydrogenase, domain 2"/>
    <property type="match status" value="1"/>
</dbReference>
<dbReference type="InterPro" id="IPR008927">
    <property type="entry name" value="6-PGluconate_DH-like_C_sf"/>
</dbReference>
<keyword evidence="14" id="KW-1185">Reference proteome</keyword>
<dbReference type="PANTHER" id="PTHR21708:SF26">
    <property type="entry name" value="2-DEHYDROPANTOATE 2-REDUCTASE"/>
    <property type="match status" value="1"/>
</dbReference>
<proteinExistence type="inferred from homology"/>
<organism evidence="13 14">
    <name type="scientific">Rhodanobacter panaciterrae</name>
    <dbReference type="NCBI Taxonomy" id="490572"/>
    <lineage>
        <taxon>Bacteria</taxon>
        <taxon>Pseudomonadati</taxon>
        <taxon>Pseudomonadota</taxon>
        <taxon>Gammaproteobacteria</taxon>
        <taxon>Lysobacterales</taxon>
        <taxon>Rhodanobacteraceae</taxon>
        <taxon>Rhodanobacter</taxon>
    </lineage>
</organism>
<dbReference type="NCBIfam" id="TIGR00745">
    <property type="entry name" value="apbA_panE"/>
    <property type="match status" value="1"/>
</dbReference>
<comment type="pathway">
    <text evidence="1 10">Cofactor biosynthesis; (R)-pantothenate biosynthesis; (R)-pantoate from 3-methyl-2-oxobutanoate: step 2/2.</text>
</comment>
<gene>
    <name evidence="13" type="ORF">GCM10008098_17600</name>
</gene>
<dbReference type="Pfam" id="PF08546">
    <property type="entry name" value="ApbA_C"/>
    <property type="match status" value="1"/>
</dbReference>
<dbReference type="InterPro" id="IPR013332">
    <property type="entry name" value="KPR_N"/>
</dbReference>
<keyword evidence="6 10" id="KW-0521">NADP</keyword>
<dbReference type="SUPFAM" id="SSF51735">
    <property type="entry name" value="NAD(P)-binding Rossmann-fold domains"/>
    <property type="match status" value="1"/>
</dbReference>
<keyword evidence="5 10" id="KW-0566">Pantothenate biosynthesis</keyword>
<protein>
    <recommendedName>
        <fullName evidence="4 10">2-dehydropantoate 2-reductase</fullName>
        <ecNumber evidence="3 10">1.1.1.169</ecNumber>
    </recommendedName>
    <alternativeName>
        <fullName evidence="8 10">Ketopantoate reductase</fullName>
    </alternativeName>
</protein>
<evidence type="ECO:0000256" key="5">
    <source>
        <dbReference type="ARBA" id="ARBA00022655"/>
    </source>
</evidence>
<comment type="function">
    <text evidence="10">Catalyzes the NADPH-dependent reduction of ketopantoate into pantoic acid.</text>
</comment>
<dbReference type="SUPFAM" id="SSF48179">
    <property type="entry name" value="6-phosphogluconate dehydrogenase C-terminal domain-like"/>
    <property type="match status" value="1"/>
</dbReference>
<dbReference type="Proteomes" id="UP000621898">
    <property type="component" value="Unassembled WGS sequence"/>
</dbReference>
<evidence type="ECO:0000256" key="3">
    <source>
        <dbReference type="ARBA" id="ARBA00013014"/>
    </source>
</evidence>
<evidence type="ECO:0000256" key="6">
    <source>
        <dbReference type="ARBA" id="ARBA00022857"/>
    </source>
</evidence>
<dbReference type="NCBIfam" id="NF005094">
    <property type="entry name" value="PRK06522.2-5"/>
    <property type="match status" value="1"/>
</dbReference>
<evidence type="ECO:0000313" key="14">
    <source>
        <dbReference type="Proteomes" id="UP000621898"/>
    </source>
</evidence>
<accession>A0ABQ2ZWJ3</accession>
<feature type="domain" description="Ketopantoate reductase N-terminal" evidence="11">
    <location>
        <begin position="3"/>
        <end position="152"/>
    </location>
</feature>
<evidence type="ECO:0000259" key="12">
    <source>
        <dbReference type="Pfam" id="PF08546"/>
    </source>
</evidence>
<evidence type="ECO:0000256" key="7">
    <source>
        <dbReference type="ARBA" id="ARBA00023002"/>
    </source>
</evidence>
<comment type="catalytic activity">
    <reaction evidence="9 10">
        <text>(R)-pantoate + NADP(+) = 2-dehydropantoate + NADPH + H(+)</text>
        <dbReference type="Rhea" id="RHEA:16233"/>
        <dbReference type="ChEBI" id="CHEBI:11561"/>
        <dbReference type="ChEBI" id="CHEBI:15378"/>
        <dbReference type="ChEBI" id="CHEBI:15980"/>
        <dbReference type="ChEBI" id="CHEBI:57783"/>
        <dbReference type="ChEBI" id="CHEBI:58349"/>
        <dbReference type="EC" id="1.1.1.169"/>
    </reaction>
</comment>
<comment type="caution">
    <text evidence="13">The sequence shown here is derived from an EMBL/GenBank/DDBJ whole genome shotgun (WGS) entry which is preliminary data.</text>
</comment>
<dbReference type="RefSeq" id="WP_189440731.1">
    <property type="nucleotide sequence ID" value="NZ_BMXT01000001.1"/>
</dbReference>
<comment type="similarity">
    <text evidence="2 10">Belongs to the ketopantoate reductase family.</text>
</comment>
<evidence type="ECO:0000313" key="13">
    <source>
        <dbReference type="EMBL" id="GGY24468.1"/>
    </source>
</evidence>
<reference evidence="14" key="1">
    <citation type="journal article" date="2019" name="Int. J. Syst. Evol. Microbiol.">
        <title>The Global Catalogue of Microorganisms (GCM) 10K type strain sequencing project: providing services to taxonomists for standard genome sequencing and annotation.</title>
        <authorList>
            <consortium name="The Broad Institute Genomics Platform"/>
            <consortium name="The Broad Institute Genome Sequencing Center for Infectious Disease"/>
            <person name="Wu L."/>
            <person name="Ma J."/>
        </authorList>
    </citation>
    <scope>NUCLEOTIDE SEQUENCE [LARGE SCALE GENOMIC DNA]</scope>
    <source>
        <strain evidence="14">KCTC 22232</strain>
    </source>
</reference>
<evidence type="ECO:0000256" key="1">
    <source>
        <dbReference type="ARBA" id="ARBA00004994"/>
    </source>
</evidence>